<dbReference type="InterPro" id="IPR043502">
    <property type="entry name" value="DNA/RNA_pol_sf"/>
</dbReference>
<keyword evidence="3" id="KW-1185">Reference proteome</keyword>
<dbReference type="Gene3D" id="3.10.310.70">
    <property type="match status" value="1"/>
</dbReference>
<dbReference type="EMBL" id="CP133619">
    <property type="protein sequence ID" value="WMV40827.1"/>
    <property type="molecule type" value="Genomic_DNA"/>
</dbReference>
<dbReference type="InterPro" id="IPR000477">
    <property type="entry name" value="RT_dom"/>
</dbReference>
<dbReference type="AlphaFoldDB" id="A0AAF0U7S0"/>
<dbReference type="Gene3D" id="2.30.40.10">
    <property type="entry name" value="Urease, subunit C, domain 1"/>
    <property type="match status" value="1"/>
</dbReference>
<dbReference type="Pfam" id="PF07969">
    <property type="entry name" value="Amidohydro_3"/>
    <property type="match status" value="1"/>
</dbReference>
<evidence type="ECO:0000313" key="3">
    <source>
        <dbReference type="Proteomes" id="UP001234989"/>
    </source>
</evidence>
<dbReference type="InterPro" id="IPR033932">
    <property type="entry name" value="YtcJ-like"/>
</dbReference>
<name>A0AAF0U7S0_SOLVR</name>
<accession>A0AAF0U7S0</accession>
<organism evidence="2 3">
    <name type="scientific">Solanum verrucosum</name>
    <dbReference type="NCBI Taxonomy" id="315347"/>
    <lineage>
        <taxon>Eukaryota</taxon>
        <taxon>Viridiplantae</taxon>
        <taxon>Streptophyta</taxon>
        <taxon>Embryophyta</taxon>
        <taxon>Tracheophyta</taxon>
        <taxon>Spermatophyta</taxon>
        <taxon>Magnoliopsida</taxon>
        <taxon>eudicotyledons</taxon>
        <taxon>Gunneridae</taxon>
        <taxon>Pentapetalae</taxon>
        <taxon>asterids</taxon>
        <taxon>lamiids</taxon>
        <taxon>Solanales</taxon>
        <taxon>Solanaceae</taxon>
        <taxon>Solanoideae</taxon>
        <taxon>Solaneae</taxon>
        <taxon>Solanum</taxon>
    </lineage>
</organism>
<evidence type="ECO:0000259" key="1">
    <source>
        <dbReference type="PROSITE" id="PS50878"/>
    </source>
</evidence>
<proteinExistence type="predicted"/>
<dbReference type="CDD" id="cd01300">
    <property type="entry name" value="YtcJ_like"/>
    <property type="match status" value="1"/>
</dbReference>
<sequence>MKTVMGKLVDEHQMAFLRGRQIMDAALLANELVDSRVKQKKPGILCKLDIEKAYDHVNRNFLLKNLKGMGFGNKWIGWIKYCISTVKFSLLITGNTEGFFQFERGLRQGDPMSPFLFLIAMEGLNHMFRKAKTNGWLRGFSAFAGRGEELEITHLFYADDALIFCEAEETQIRHIRAILTIFEGISGLHVNWLKSHLFPINQVDNLLELAKTLGCQVDALPTKDLGLPLGAKNKELEVWNVVLERCEKKLVRWKSQYLSLGGRVTPSSNKEKRGYNLVKWDTLTLSRNQGGLGLKNLSLQNSCLLQKWLWRFCTEDRALWTRFIAGKYGLLNQWTTEEVMGTFGCSVWKTIRTIWPHFRNNICISVGDGMKTQFWNEIWIWEDSLRNLFPHLYTLSLQNNDTVAQVWSQDGWNLLFRRAFNDWEIKEVAMLLGVLNNFPCTSDSSDKPVWKIHNKGVYTVKSCHWKMNHNVSRTERWPWKLLWKMARVELRGVNTKDLFVDKIRKAVANVKQGSWLLGGGWNNDIWGGDLPMASWIDSITPHNPVWLTRMDGHMGLANTVALTLAGISCNNENPNGGAIVRNNDGEPTGLLIDSAMKLVLSHIPEATVYERREALKRASNLALKRGVTTVVDFGRYFPGASPEHSWEDFSDVYKWADLSGNMTTRVCLFFPMETWSRLVDLMSKSGRVLSQWIYLGGVKAFADGSVGSNSALFHEPYADDPNNNGLQVVDLDGLYNMTLSSDKFGLQVSIHAIGDRANDLILDMYASLPSEKQIRDRRYRIEHAQHLAPGTVARFGELSVIASVQPDHLLDDADSATKKLGSERAERGSYLFKSLLTNNAQLAFGSDWPVADINPLKSIRTSMKRIPPAWEKAWIPSECLCLEDALKAYTISAAHACFLDKYVGSLSPGKYADFVVLSTNSWEDFATEANADVEATYVGGSKAYSIKPEDKNE</sequence>
<dbReference type="InterPro" id="IPR013108">
    <property type="entry name" value="Amidohydro_3"/>
</dbReference>
<dbReference type="Gene3D" id="3.20.20.140">
    <property type="entry name" value="Metal-dependent hydrolases"/>
    <property type="match status" value="1"/>
</dbReference>
<dbReference type="SUPFAM" id="SSF51556">
    <property type="entry name" value="Metallo-dependent hydrolases"/>
    <property type="match status" value="1"/>
</dbReference>
<protein>
    <recommendedName>
        <fullName evidence="1">Reverse transcriptase domain-containing protein</fullName>
    </recommendedName>
</protein>
<dbReference type="PANTHER" id="PTHR22642:SF2">
    <property type="entry name" value="PROTEIN LONG AFTER FAR-RED 3"/>
    <property type="match status" value="1"/>
</dbReference>
<dbReference type="InterPro" id="IPR011059">
    <property type="entry name" value="Metal-dep_hydrolase_composite"/>
</dbReference>
<evidence type="ECO:0000313" key="2">
    <source>
        <dbReference type="EMBL" id="WMV40827.1"/>
    </source>
</evidence>
<reference evidence="2" key="1">
    <citation type="submission" date="2023-08" db="EMBL/GenBank/DDBJ databases">
        <title>A de novo genome assembly of Solanum verrucosum Schlechtendal, a Mexican diploid species geographically isolated from the other diploid A-genome species in potato relatives.</title>
        <authorList>
            <person name="Hosaka K."/>
        </authorList>
    </citation>
    <scope>NUCLEOTIDE SEQUENCE</scope>
    <source>
        <tissue evidence="2">Young leaves</tissue>
    </source>
</reference>
<dbReference type="PROSITE" id="PS50878">
    <property type="entry name" value="RT_POL"/>
    <property type="match status" value="1"/>
</dbReference>
<dbReference type="CDD" id="cd01650">
    <property type="entry name" value="RT_nLTR_like"/>
    <property type="match status" value="1"/>
</dbReference>
<dbReference type="PANTHER" id="PTHR22642">
    <property type="entry name" value="IMIDAZOLONEPROPIONASE"/>
    <property type="match status" value="1"/>
</dbReference>
<feature type="domain" description="Reverse transcriptase" evidence="1">
    <location>
        <begin position="1"/>
        <end position="217"/>
    </location>
</feature>
<gene>
    <name evidence="2" type="ORF">MTR67_034212</name>
</gene>
<dbReference type="Pfam" id="PF00078">
    <property type="entry name" value="RVT_1"/>
    <property type="match status" value="1"/>
</dbReference>
<dbReference type="InterPro" id="IPR032466">
    <property type="entry name" value="Metal_Hydrolase"/>
</dbReference>
<dbReference type="SUPFAM" id="SSF56672">
    <property type="entry name" value="DNA/RNA polymerases"/>
    <property type="match status" value="1"/>
</dbReference>
<dbReference type="GO" id="GO:0016810">
    <property type="term" value="F:hydrolase activity, acting on carbon-nitrogen (but not peptide) bonds"/>
    <property type="evidence" value="ECO:0007669"/>
    <property type="project" value="InterPro"/>
</dbReference>
<dbReference type="Proteomes" id="UP001234989">
    <property type="component" value="Chromosome 8"/>
</dbReference>